<dbReference type="InterPro" id="IPR004408">
    <property type="entry name" value="Biotin_CoA_COase_ligase"/>
</dbReference>
<name>A0A6J6N2L1_9ZZZZ</name>
<evidence type="ECO:0000259" key="2">
    <source>
        <dbReference type="PROSITE" id="PS51733"/>
    </source>
</evidence>
<dbReference type="Pfam" id="PF03099">
    <property type="entry name" value="BPL_LplA_LipB"/>
    <property type="match status" value="1"/>
</dbReference>
<evidence type="ECO:0000313" key="3">
    <source>
        <dbReference type="EMBL" id="CAB4680376.1"/>
    </source>
</evidence>
<dbReference type="AlphaFoldDB" id="A0A6J6N2L1"/>
<dbReference type="PANTHER" id="PTHR12835:SF5">
    <property type="entry name" value="BIOTIN--PROTEIN LIGASE"/>
    <property type="match status" value="1"/>
</dbReference>
<dbReference type="Pfam" id="PF02237">
    <property type="entry name" value="BPL_C"/>
    <property type="match status" value="1"/>
</dbReference>
<protein>
    <submittedName>
        <fullName evidence="3">Unannotated protein</fullName>
    </submittedName>
</protein>
<keyword evidence="1" id="KW-0436">Ligase</keyword>
<dbReference type="SUPFAM" id="SSF55681">
    <property type="entry name" value="Class II aaRS and biotin synthetases"/>
    <property type="match status" value="1"/>
</dbReference>
<accession>A0A6J6N2L1</accession>
<evidence type="ECO:0000256" key="1">
    <source>
        <dbReference type="ARBA" id="ARBA00022598"/>
    </source>
</evidence>
<reference evidence="3" key="1">
    <citation type="submission" date="2020-05" db="EMBL/GenBank/DDBJ databases">
        <authorList>
            <person name="Chiriac C."/>
            <person name="Salcher M."/>
            <person name="Ghai R."/>
            <person name="Kavagutti S V."/>
        </authorList>
    </citation>
    <scope>NUCLEOTIDE SEQUENCE</scope>
</reference>
<dbReference type="Gene3D" id="2.30.30.100">
    <property type="match status" value="1"/>
</dbReference>
<feature type="domain" description="BPL/LPL catalytic" evidence="2">
    <location>
        <begin position="8"/>
        <end position="188"/>
    </location>
</feature>
<dbReference type="InterPro" id="IPR045864">
    <property type="entry name" value="aa-tRNA-synth_II/BPL/LPL"/>
</dbReference>
<organism evidence="3">
    <name type="scientific">freshwater metagenome</name>
    <dbReference type="NCBI Taxonomy" id="449393"/>
    <lineage>
        <taxon>unclassified sequences</taxon>
        <taxon>metagenomes</taxon>
        <taxon>ecological metagenomes</taxon>
    </lineage>
</organism>
<dbReference type="EMBL" id="CAEZXK010000003">
    <property type="protein sequence ID" value="CAB4680376.1"/>
    <property type="molecule type" value="Genomic_DNA"/>
</dbReference>
<dbReference type="PROSITE" id="PS51733">
    <property type="entry name" value="BPL_LPL_CATALYTIC"/>
    <property type="match status" value="1"/>
</dbReference>
<gene>
    <name evidence="3" type="ORF">UFOPK2370_00231</name>
</gene>
<dbReference type="CDD" id="cd16442">
    <property type="entry name" value="BPL"/>
    <property type="match status" value="1"/>
</dbReference>
<dbReference type="Gene3D" id="3.30.930.10">
    <property type="entry name" value="Bira Bifunctional Protein, Domain 2"/>
    <property type="match status" value="1"/>
</dbReference>
<dbReference type="PANTHER" id="PTHR12835">
    <property type="entry name" value="BIOTIN PROTEIN LIGASE"/>
    <property type="match status" value="1"/>
</dbReference>
<proteinExistence type="predicted"/>
<dbReference type="GO" id="GO:0005737">
    <property type="term" value="C:cytoplasm"/>
    <property type="evidence" value="ECO:0007669"/>
    <property type="project" value="TreeGrafter"/>
</dbReference>
<dbReference type="InterPro" id="IPR003142">
    <property type="entry name" value="BPL_C"/>
</dbReference>
<dbReference type="GO" id="GO:0004077">
    <property type="term" value="F:biotin--[biotin carboxyl-carrier protein] ligase activity"/>
    <property type="evidence" value="ECO:0007669"/>
    <property type="project" value="InterPro"/>
</dbReference>
<sequence length="259" mass="27576">MNFSQSAQLAKRLDWVESTGSTNSDLIAAATADSAAYPDFSVLVTSEQTAGRGRSGREWQAPAGSSLFVSVLLRPTAVAATQFAWLPLIAGMSMANAISQFAGSQRAQVKWPNDVLIGDKKVCGVLSELLPDASGVVIGAGVNVFQSLEQLPVETATSLAVEKITIESLDDLLAAYLKNLRLHMNDFIALAGELGATDLHEQISMTCSSIGREVRVLLPNNQQFVGKAIAIDSIGRLVVQNESETRSVSVGDVVHLRHN</sequence>
<dbReference type="NCBIfam" id="TIGR00121">
    <property type="entry name" value="birA_ligase"/>
    <property type="match status" value="1"/>
</dbReference>
<dbReference type="InterPro" id="IPR004143">
    <property type="entry name" value="BPL_LPL_catalytic"/>
</dbReference>